<evidence type="ECO:0000313" key="1">
    <source>
        <dbReference type="EMBL" id="GAA0146549.1"/>
    </source>
</evidence>
<evidence type="ECO:0000313" key="2">
    <source>
        <dbReference type="Proteomes" id="UP001454036"/>
    </source>
</evidence>
<reference evidence="1 2" key="1">
    <citation type="submission" date="2024-01" db="EMBL/GenBank/DDBJ databases">
        <title>The complete chloroplast genome sequence of Lithospermum erythrorhizon: insights into the phylogenetic relationship among Boraginaceae species and the maternal lineages of purple gromwells.</title>
        <authorList>
            <person name="Okada T."/>
            <person name="Watanabe K."/>
        </authorList>
    </citation>
    <scope>NUCLEOTIDE SEQUENCE [LARGE SCALE GENOMIC DNA]</scope>
</reference>
<sequence length="78" mass="9073">MRVIEEEENWKSPIARFILTGGLPSDGVEAHKIKSRSYKFQMIQRELYKRSHLGPLLFCIAKRNIDQVLYEVHEGASL</sequence>
<dbReference type="Proteomes" id="UP001454036">
    <property type="component" value="Unassembled WGS sequence"/>
</dbReference>
<dbReference type="AlphaFoldDB" id="A0AAV3P4H1"/>
<comment type="caution">
    <text evidence="1">The sequence shown here is derived from an EMBL/GenBank/DDBJ whole genome shotgun (WGS) entry which is preliminary data.</text>
</comment>
<gene>
    <name evidence="1" type="ORF">LIER_06476</name>
</gene>
<name>A0AAV3P4H1_LITER</name>
<proteinExistence type="predicted"/>
<organism evidence="1 2">
    <name type="scientific">Lithospermum erythrorhizon</name>
    <name type="common">Purple gromwell</name>
    <name type="synonym">Lithospermum officinale var. erythrorhizon</name>
    <dbReference type="NCBI Taxonomy" id="34254"/>
    <lineage>
        <taxon>Eukaryota</taxon>
        <taxon>Viridiplantae</taxon>
        <taxon>Streptophyta</taxon>
        <taxon>Embryophyta</taxon>
        <taxon>Tracheophyta</taxon>
        <taxon>Spermatophyta</taxon>
        <taxon>Magnoliopsida</taxon>
        <taxon>eudicotyledons</taxon>
        <taxon>Gunneridae</taxon>
        <taxon>Pentapetalae</taxon>
        <taxon>asterids</taxon>
        <taxon>lamiids</taxon>
        <taxon>Boraginales</taxon>
        <taxon>Boraginaceae</taxon>
        <taxon>Boraginoideae</taxon>
        <taxon>Lithospermeae</taxon>
        <taxon>Lithospermum</taxon>
    </lineage>
</organism>
<accession>A0AAV3P4H1</accession>
<protein>
    <submittedName>
        <fullName evidence="1">Uncharacterized protein</fullName>
    </submittedName>
</protein>
<dbReference type="EMBL" id="BAABME010000945">
    <property type="protein sequence ID" value="GAA0146549.1"/>
    <property type="molecule type" value="Genomic_DNA"/>
</dbReference>
<keyword evidence="2" id="KW-1185">Reference proteome</keyword>